<name>A0ABR6U4M1_9ACTN</name>
<feature type="transmembrane region" description="Helical" evidence="6">
    <location>
        <begin position="22"/>
        <end position="51"/>
    </location>
</feature>
<accession>A0ABR6U4M1</accession>
<feature type="transmembrane region" description="Helical" evidence="6">
    <location>
        <begin position="105"/>
        <end position="128"/>
    </location>
</feature>
<dbReference type="PANTHER" id="PTHR31272">
    <property type="entry name" value="CYTOCHROME C-TYPE BIOGENESIS PROTEIN HI_1454-RELATED"/>
    <property type="match status" value="1"/>
</dbReference>
<evidence type="ECO:0000256" key="5">
    <source>
        <dbReference type="ARBA" id="ARBA00023136"/>
    </source>
</evidence>
<feature type="domain" description="Cytochrome C biogenesis protein transmembrane" evidence="7">
    <location>
        <begin position="25"/>
        <end position="235"/>
    </location>
</feature>
<comment type="subcellular location">
    <subcellularLocation>
        <location evidence="1">Membrane</location>
        <topology evidence="1">Multi-pass membrane protein</topology>
    </subcellularLocation>
</comment>
<feature type="transmembrane region" description="Helical" evidence="6">
    <location>
        <begin position="218"/>
        <end position="239"/>
    </location>
</feature>
<feature type="transmembrane region" description="Helical" evidence="6">
    <location>
        <begin position="184"/>
        <end position="206"/>
    </location>
</feature>
<evidence type="ECO:0000313" key="9">
    <source>
        <dbReference type="Proteomes" id="UP000604001"/>
    </source>
</evidence>
<dbReference type="Proteomes" id="UP000604001">
    <property type="component" value="Unassembled WGS sequence"/>
</dbReference>
<feature type="transmembrane region" description="Helical" evidence="6">
    <location>
        <begin position="140"/>
        <end position="164"/>
    </location>
</feature>
<keyword evidence="4 6" id="KW-1133">Transmembrane helix</keyword>
<keyword evidence="9" id="KW-1185">Reference proteome</keyword>
<evidence type="ECO:0000256" key="4">
    <source>
        <dbReference type="ARBA" id="ARBA00022989"/>
    </source>
</evidence>
<protein>
    <submittedName>
        <fullName evidence="8">Cytochrome c biogenesis protein CcdA</fullName>
    </submittedName>
</protein>
<evidence type="ECO:0000256" key="2">
    <source>
        <dbReference type="ARBA" id="ARBA00006143"/>
    </source>
</evidence>
<comment type="similarity">
    <text evidence="2">Belongs to the DsbD family.</text>
</comment>
<dbReference type="Pfam" id="PF02683">
    <property type="entry name" value="DsbD_TM"/>
    <property type="match status" value="1"/>
</dbReference>
<evidence type="ECO:0000313" key="8">
    <source>
        <dbReference type="EMBL" id="MBC2959387.1"/>
    </source>
</evidence>
<evidence type="ECO:0000256" key="3">
    <source>
        <dbReference type="ARBA" id="ARBA00022692"/>
    </source>
</evidence>
<reference evidence="8 9" key="1">
    <citation type="submission" date="2020-08" db="EMBL/GenBank/DDBJ databases">
        <title>novel species in genus Nocardioides.</title>
        <authorList>
            <person name="Zhang G."/>
        </authorList>
    </citation>
    <scope>NUCLEOTIDE SEQUENCE [LARGE SCALE GENOMIC DNA]</scope>
    <source>
        <strain evidence="8 9">SC8A-24</strain>
    </source>
</reference>
<comment type="caution">
    <text evidence="8">The sequence shown here is derived from an EMBL/GenBank/DDBJ whole genome shotgun (WGS) entry which is preliminary data.</text>
</comment>
<proteinExistence type="inferred from homology"/>
<evidence type="ECO:0000256" key="6">
    <source>
        <dbReference type="SAM" id="Phobius"/>
    </source>
</evidence>
<keyword evidence="5 6" id="KW-0472">Membrane</keyword>
<evidence type="ECO:0000256" key="1">
    <source>
        <dbReference type="ARBA" id="ARBA00004141"/>
    </source>
</evidence>
<dbReference type="InterPro" id="IPR003834">
    <property type="entry name" value="Cyt_c_assmbl_TM_dom"/>
</dbReference>
<gene>
    <name evidence="8" type="ORF">H7344_03640</name>
</gene>
<sequence>MASGSAPLSVGDWFQATAFDGALLLAVPIATIAGLVSFFSPCVVPLLPGYVAYATGLSGADLEHARRGRMALGGLLFVSGFAAVFVAFGALFGQLGSLLVEHASTINIALGSVTVLVGLAFLGMLPWLQRDVRVHKVPAVGLAAAPMLGALFGLGWTPCIGPTLTAVMSLSLNQATAGRGALLSLAYALGLGMPFIVAGLAFRRMLGVIGFVRRHQRWVTRAGGLMMIAVGVLLITGYWDLWVSSLRSWSASFYVAI</sequence>
<dbReference type="EMBL" id="JACMYC010000002">
    <property type="protein sequence ID" value="MBC2959387.1"/>
    <property type="molecule type" value="Genomic_DNA"/>
</dbReference>
<feature type="transmembrane region" description="Helical" evidence="6">
    <location>
        <begin position="72"/>
        <end position="93"/>
    </location>
</feature>
<dbReference type="InterPro" id="IPR051790">
    <property type="entry name" value="Cytochrome_c-biogenesis_DsbD"/>
</dbReference>
<dbReference type="PANTHER" id="PTHR31272:SF4">
    <property type="entry name" value="CYTOCHROME C-TYPE BIOGENESIS PROTEIN HI_1454-RELATED"/>
    <property type="match status" value="1"/>
</dbReference>
<organism evidence="8 9">
    <name type="scientific">Nocardioides deserti</name>
    <dbReference type="NCBI Taxonomy" id="1588644"/>
    <lineage>
        <taxon>Bacteria</taxon>
        <taxon>Bacillati</taxon>
        <taxon>Actinomycetota</taxon>
        <taxon>Actinomycetes</taxon>
        <taxon>Propionibacteriales</taxon>
        <taxon>Nocardioidaceae</taxon>
        <taxon>Nocardioides</taxon>
    </lineage>
</organism>
<keyword evidence="3 6" id="KW-0812">Transmembrane</keyword>
<evidence type="ECO:0000259" key="7">
    <source>
        <dbReference type="Pfam" id="PF02683"/>
    </source>
</evidence>